<organism evidence="2 3">
    <name type="scientific">Methanocella conradii (strain DSM 24694 / JCM 17849 / CGMCC 1.5162 / HZ254)</name>
    <dbReference type="NCBI Taxonomy" id="1041930"/>
    <lineage>
        <taxon>Archaea</taxon>
        <taxon>Methanobacteriati</taxon>
        <taxon>Methanobacteriota</taxon>
        <taxon>Stenosarchaea group</taxon>
        <taxon>Methanomicrobia</taxon>
        <taxon>Methanocellales</taxon>
        <taxon>Methanocellaceae</taxon>
        <taxon>Methanocella</taxon>
    </lineage>
</organism>
<proteinExistence type="predicted"/>
<feature type="domain" description="Flavodoxin-like" evidence="1">
    <location>
        <begin position="4"/>
        <end position="139"/>
    </location>
</feature>
<dbReference type="PANTHER" id="PTHR43717:SF1">
    <property type="entry name" value="ANAEROBIC NITRIC OXIDE REDUCTASE FLAVORUBREDOXIN"/>
    <property type="match status" value="1"/>
</dbReference>
<dbReference type="InterPro" id="IPR029039">
    <property type="entry name" value="Flavoprotein-like_sf"/>
</dbReference>
<dbReference type="Proteomes" id="UP000005233">
    <property type="component" value="Chromosome"/>
</dbReference>
<dbReference type="PANTHER" id="PTHR43717">
    <property type="entry name" value="ANAEROBIC NITRIC OXIDE REDUCTASE FLAVORUBREDOXIN"/>
    <property type="match status" value="1"/>
</dbReference>
<dbReference type="SUPFAM" id="SSF52218">
    <property type="entry name" value="Flavoproteins"/>
    <property type="match status" value="1"/>
</dbReference>
<evidence type="ECO:0000259" key="1">
    <source>
        <dbReference type="PROSITE" id="PS50902"/>
    </source>
</evidence>
<gene>
    <name evidence="2" type="ordered locus">Mtc_2450</name>
</gene>
<dbReference type="eggNOG" id="arCOG00509">
    <property type="taxonomic scope" value="Archaea"/>
</dbReference>
<name>H8I7G9_METCZ</name>
<evidence type="ECO:0000313" key="2">
    <source>
        <dbReference type="EMBL" id="AFD01179.1"/>
    </source>
</evidence>
<dbReference type="AlphaFoldDB" id="H8I7G9"/>
<dbReference type="RefSeq" id="WP_014407010.1">
    <property type="nucleotide sequence ID" value="NC_017034.1"/>
</dbReference>
<dbReference type="GeneID" id="11972628"/>
<keyword evidence="3" id="KW-1185">Reference proteome</keyword>
<dbReference type="KEGG" id="mez:Mtc_2450"/>
<dbReference type="EMBL" id="CP003243">
    <property type="protein sequence ID" value="AFD01179.1"/>
    <property type="molecule type" value="Genomic_DNA"/>
</dbReference>
<dbReference type="Pfam" id="PF00258">
    <property type="entry name" value="Flavodoxin_1"/>
    <property type="match status" value="1"/>
</dbReference>
<sequence>MADVVIIYDSRTGNTEKAAREVLAGVMESGASVDIKKVDEATVDDVRRAKGIILGSPNINDNYSAKMRSFVETKLVQAKPHEKVGAAFGTYKWNMDNLKRLENDLRWKGVRLVAEGINVHRHGDGEVAKKLRELGRKVGEEARKRSA</sequence>
<dbReference type="HOGENOM" id="CLU_051402_4_3_2"/>
<dbReference type="GO" id="GO:0009055">
    <property type="term" value="F:electron transfer activity"/>
    <property type="evidence" value="ECO:0007669"/>
    <property type="project" value="InterPro"/>
</dbReference>
<dbReference type="InterPro" id="IPR001226">
    <property type="entry name" value="Flavodoxin_CS"/>
</dbReference>
<dbReference type="Gene3D" id="3.40.50.360">
    <property type="match status" value="1"/>
</dbReference>
<dbReference type="GO" id="GO:0010181">
    <property type="term" value="F:FMN binding"/>
    <property type="evidence" value="ECO:0007669"/>
    <property type="project" value="InterPro"/>
</dbReference>
<dbReference type="PROSITE" id="PS50902">
    <property type="entry name" value="FLAVODOXIN_LIKE"/>
    <property type="match status" value="1"/>
</dbReference>
<evidence type="ECO:0000313" key="3">
    <source>
        <dbReference type="Proteomes" id="UP000005233"/>
    </source>
</evidence>
<dbReference type="STRING" id="1041930.Mtc_2450"/>
<dbReference type="PROSITE" id="PS00201">
    <property type="entry name" value="FLAVODOXIN"/>
    <property type="match status" value="1"/>
</dbReference>
<reference evidence="2 3" key="1">
    <citation type="journal article" date="2012" name="J. Bacteriol.">
        <title>Complete genome sequence of a thermophilic methanogen, Methanocella conradii HZ254, isolated from Chinese rice field soil.</title>
        <authorList>
            <person name="Lu Z."/>
            <person name="Lu Y."/>
        </authorList>
    </citation>
    <scope>NUCLEOTIDE SEQUENCE [LARGE SCALE GENOMIC DNA]</scope>
    <source>
        <strain evidence="3">DSM 24694 / JCM 17849 / CGMCC 1.5162 / HZ254</strain>
    </source>
</reference>
<accession>H8I7G9</accession>
<dbReference type="InterPro" id="IPR008254">
    <property type="entry name" value="Flavodoxin/NO_synth"/>
</dbReference>
<dbReference type="OrthoDB" id="147031at2157"/>
<protein>
    <submittedName>
        <fullName evidence="2">Flavoprotein</fullName>
    </submittedName>
</protein>